<protein>
    <submittedName>
        <fullName evidence="1">Glutamate-cysteine ligase family 2(GCS2)</fullName>
    </submittedName>
</protein>
<evidence type="ECO:0000313" key="1">
    <source>
        <dbReference type="EMBL" id="SFM58656.1"/>
    </source>
</evidence>
<dbReference type="PANTHER" id="PTHR36510">
    <property type="entry name" value="GLUTAMATE--CYSTEINE LIGASE 2-RELATED"/>
    <property type="match status" value="1"/>
</dbReference>
<accession>A0A1I4S283</accession>
<dbReference type="InterPro" id="IPR050141">
    <property type="entry name" value="GCL_type2/YbdK_subfam"/>
</dbReference>
<dbReference type="EMBL" id="FOUF01000022">
    <property type="protein sequence ID" value="SFM58656.1"/>
    <property type="molecule type" value="Genomic_DNA"/>
</dbReference>
<proteinExistence type="predicted"/>
<dbReference type="Proteomes" id="UP000199561">
    <property type="component" value="Unassembled WGS sequence"/>
</dbReference>
<organism evidence="1 2">
    <name type="scientific">Nitrosomonas nitrosa</name>
    <dbReference type="NCBI Taxonomy" id="52442"/>
    <lineage>
        <taxon>Bacteria</taxon>
        <taxon>Pseudomonadati</taxon>
        <taxon>Pseudomonadota</taxon>
        <taxon>Betaproteobacteria</taxon>
        <taxon>Nitrosomonadales</taxon>
        <taxon>Nitrosomonadaceae</taxon>
        <taxon>Nitrosomonas</taxon>
    </lineage>
</organism>
<dbReference type="GO" id="GO:0042398">
    <property type="term" value="P:modified amino acid biosynthetic process"/>
    <property type="evidence" value="ECO:0007669"/>
    <property type="project" value="InterPro"/>
</dbReference>
<dbReference type="PANTHER" id="PTHR36510:SF1">
    <property type="entry name" value="GLUTAMATE--CYSTEINE LIGASE 2-RELATED"/>
    <property type="match status" value="1"/>
</dbReference>
<name>A0A1I4S283_9PROT</name>
<keyword evidence="1" id="KW-0436">Ligase</keyword>
<gene>
    <name evidence="1" type="ORF">SAMN05421880_12225</name>
</gene>
<dbReference type="SUPFAM" id="SSF55931">
    <property type="entry name" value="Glutamine synthetase/guanido kinase"/>
    <property type="match status" value="1"/>
</dbReference>
<dbReference type="InterPro" id="IPR014746">
    <property type="entry name" value="Gln_synth/guanido_kin_cat_dom"/>
</dbReference>
<reference evidence="1 2" key="1">
    <citation type="submission" date="2016-10" db="EMBL/GenBank/DDBJ databases">
        <authorList>
            <person name="de Groot N.N."/>
        </authorList>
    </citation>
    <scope>NUCLEOTIDE SEQUENCE [LARGE SCALE GENOMIC DNA]</scope>
    <source>
        <strain evidence="1 2">Nm146</strain>
    </source>
</reference>
<dbReference type="STRING" id="52442.SAMN05421880_12225"/>
<dbReference type="Pfam" id="PF04107">
    <property type="entry name" value="GCS2"/>
    <property type="match status" value="1"/>
</dbReference>
<dbReference type="InterPro" id="IPR006336">
    <property type="entry name" value="GCS2"/>
</dbReference>
<keyword evidence="2" id="KW-1185">Reference proteome</keyword>
<dbReference type="AlphaFoldDB" id="A0A1I4S283"/>
<sequence>MVSAQSLPAFSGYGIELEYMIVDRERLSVLPIADRLLHRLAGRDVAEVQRRRATWSNEIVLHQIELKNTEPEPAIELLSTLFQREIRYINEQLACCGARLMPSAMHPWMNPRLETKLWPHDNAEIYRTYDRIFDCKRHGWSNLQSMHLNLPFIDDAEFAGLHAAIRLVLPILPALAASSPLAEGKPTGFLDTRMNNYLTHQIRIRSTMGKVIPETIASRAAYQTHILMPMYHEIAVLDAEGILQHEWLNVRGAVAHFVRNTIEIRVIDVQECPQADLAIAAVVRDIVHALYDQRTASRADQQAIGTDALVKILQDCIRDAEQASITDSVYLRLMGFPKQHCEARELWAHLMTALAKPETLQHWHDALAVMLERGPLARRIMCALGSETNQKKMQRVYHALCDCLQEGQLFQGVG</sequence>
<dbReference type="RefSeq" id="WP_090670416.1">
    <property type="nucleotide sequence ID" value="NZ_FOUF01000022.1"/>
</dbReference>
<dbReference type="Gene3D" id="3.30.590.20">
    <property type="match status" value="1"/>
</dbReference>
<dbReference type="GO" id="GO:0004357">
    <property type="term" value="F:glutamate-cysteine ligase activity"/>
    <property type="evidence" value="ECO:0007669"/>
    <property type="project" value="InterPro"/>
</dbReference>
<evidence type="ECO:0000313" key="2">
    <source>
        <dbReference type="Proteomes" id="UP000199561"/>
    </source>
</evidence>